<dbReference type="OrthoDB" id="9813502at2"/>
<evidence type="ECO:0000313" key="3">
    <source>
        <dbReference type="EMBL" id="AUS06467.1"/>
    </source>
</evidence>
<dbReference type="InterPro" id="IPR040559">
    <property type="entry name" value="CdiA_C"/>
</dbReference>
<proteinExistence type="predicted"/>
<dbReference type="Gene3D" id="3.40.1350.120">
    <property type="match status" value="1"/>
</dbReference>
<dbReference type="EMBL" id="CP025938">
    <property type="protein sequence ID" value="AUS06467.1"/>
    <property type="molecule type" value="Genomic_DNA"/>
</dbReference>
<evidence type="ECO:0000313" key="4">
    <source>
        <dbReference type="Proteomes" id="UP000236592"/>
    </source>
</evidence>
<sequence>MLQLNKDKRLSRLIENYIQELFNERQVSEAMQQKLWQFYYNKLAKGIDKGYGQNLETFNPQLALKLKYNVAEFSAFKATSFKKELESRLTKNGRIVPWSSFKKEAARVSGLYNVNYLQTEYHQTIATANMAGKWEDFQKNKDLYPNLRYEAVDDERTRTKHRALDGFVAPIDHPIWKTLYPPIDWGCRCDVVQTDEPVSKDLPEINIKETFKNNAAQSGEIFSDIPYQKGLDKASADKASIMALRYMIEYGDEASKRHAEQLILSLPRKKQYTEIYNHKKGLVLEHLLVNKKADDYTEILESAKLLAHSNKVVEMLPEVKGKSVLKYRNTVFHKYDLSTNPDLRVAGVYMDVKRPQAIKNILRNANKASDNQNCVAIIYLADSININTKILNNRVNDIFESPNYKYDVVYFVIKGKLFKFNRP</sequence>
<dbReference type="Pfam" id="PF18451">
    <property type="entry name" value="CdiA_C"/>
    <property type="match status" value="1"/>
</dbReference>
<evidence type="ECO:0000259" key="1">
    <source>
        <dbReference type="Pfam" id="PF04233"/>
    </source>
</evidence>
<dbReference type="Pfam" id="PF04233">
    <property type="entry name" value="Phage_Mu_F"/>
    <property type="match status" value="1"/>
</dbReference>
<accession>A0A2I7SKT2</accession>
<name>A0A2I7SKT2_9FLAO</name>
<gene>
    <name evidence="3" type="ORF">C1A40_13885</name>
</gene>
<dbReference type="RefSeq" id="WP_102996418.1">
    <property type="nucleotide sequence ID" value="NZ_CP025938.1"/>
</dbReference>
<dbReference type="KEGG" id="taj:C1A40_13885"/>
<dbReference type="AlphaFoldDB" id="A0A2I7SKT2"/>
<organism evidence="3 4">
    <name type="scientific">Pseudotamlana carrageenivorans</name>
    <dbReference type="NCBI Taxonomy" id="2069432"/>
    <lineage>
        <taxon>Bacteria</taxon>
        <taxon>Pseudomonadati</taxon>
        <taxon>Bacteroidota</taxon>
        <taxon>Flavobacteriia</taxon>
        <taxon>Flavobacteriales</taxon>
        <taxon>Flavobacteriaceae</taxon>
        <taxon>Pseudotamlana</taxon>
    </lineage>
</organism>
<evidence type="ECO:0000259" key="2">
    <source>
        <dbReference type="Pfam" id="PF18451"/>
    </source>
</evidence>
<dbReference type="InterPro" id="IPR006528">
    <property type="entry name" value="Phage_head_morphogenesis_dom"/>
</dbReference>
<dbReference type="Proteomes" id="UP000236592">
    <property type="component" value="Chromosome"/>
</dbReference>
<protein>
    <submittedName>
        <fullName evidence="3">Uncharacterized protein</fullName>
    </submittedName>
</protein>
<keyword evidence="4" id="KW-1185">Reference proteome</keyword>
<reference evidence="4" key="1">
    <citation type="submission" date="2018-01" db="EMBL/GenBank/DDBJ databases">
        <title>Complete genome of Tamlana sp. UJ94.</title>
        <authorList>
            <person name="Jung J."/>
            <person name="Chung D."/>
            <person name="Bae S.S."/>
            <person name="Baek K."/>
        </authorList>
    </citation>
    <scope>NUCLEOTIDE SEQUENCE [LARGE SCALE GENOMIC DNA]</scope>
    <source>
        <strain evidence="4">UJ94</strain>
    </source>
</reference>
<dbReference type="NCBIfam" id="TIGR01641">
    <property type="entry name" value="phageSPP1_gp7"/>
    <property type="match status" value="1"/>
</dbReference>
<feature type="domain" description="Phage head morphogenesis" evidence="1">
    <location>
        <begin position="102"/>
        <end position="191"/>
    </location>
</feature>
<feature type="domain" description="tRNA nuclease CdiA C-terminal" evidence="2">
    <location>
        <begin position="340"/>
        <end position="411"/>
    </location>
</feature>